<evidence type="ECO:0000256" key="6">
    <source>
        <dbReference type="ARBA" id="ARBA00022840"/>
    </source>
</evidence>
<evidence type="ECO:0000256" key="1">
    <source>
        <dbReference type="ARBA" id="ARBA00012513"/>
    </source>
</evidence>
<name>A0A8T0GG18_CERPU</name>
<dbReference type="Pfam" id="PF00069">
    <property type="entry name" value="Pkinase"/>
    <property type="match status" value="1"/>
</dbReference>
<dbReference type="Gene3D" id="1.10.510.10">
    <property type="entry name" value="Transferase(Phosphotransferase) domain 1"/>
    <property type="match status" value="1"/>
</dbReference>
<evidence type="ECO:0000313" key="10">
    <source>
        <dbReference type="EMBL" id="KAG0558376.1"/>
    </source>
</evidence>
<dbReference type="Proteomes" id="UP000822688">
    <property type="component" value="Chromosome 10"/>
</dbReference>
<evidence type="ECO:0000256" key="8">
    <source>
        <dbReference type="SAM" id="MobiDB-lite"/>
    </source>
</evidence>
<feature type="region of interest" description="Disordered" evidence="8">
    <location>
        <begin position="436"/>
        <end position="476"/>
    </location>
</feature>
<feature type="region of interest" description="Disordered" evidence="8">
    <location>
        <begin position="1"/>
        <end position="352"/>
    </location>
</feature>
<dbReference type="PANTHER" id="PTHR24058:SF103">
    <property type="entry name" value="SERINE_THREONINE-PROTEIN KINASE PRP4 HOMOLOG"/>
    <property type="match status" value="1"/>
</dbReference>
<dbReference type="InterPro" id="IPR008271">
    <property type="entry name" value="Ser/Thr_kinase_AS"/>
</dbReference>
<feature type="compositionally biased region" description="Low complexity" evidence="8">
    <location>
        <begin position="375"/>
        <end position="387"/>
    </location>
</feature>
<comment type="caution">
    <text evidence="10">The sequence shown here is derived from an EMBL/GenBank/DDBJ whole genome shotgun (WGS) entry which is preliminary data.</text>
</comment>
<feature type="compositionally biased region" description="Basic and acidic residues" evidence="8">
    <location>
        <begin position="268"/>
        <end position="321"/>
    </location>
</feature>
<evidence type="ECO:0000256" key="4">
    <source>
        <dbReference type="ARBA" id="ARBA00022741"/>
    </source>
</evidence>
<dbReference type="EMBL" id="CM026431">
    <property type="protein sequence ID" value="KAG0558376.1"/>
    <property type="molecule type" value="Genomic_DNA"/>
</dbReference>
<dbReference type="GO" id="GO:0004674">
    <property type="term" value="F:protein serine/threonine kinase activity"/>
    <property type="evidence" value="ECO:0007669"/>
    <property type="project" value="UniProtKB-KW"/>
</dbReference>
<evidence type="ECO:0000313" key="11">
    <source>
        <dbReference type="Proteomes" id="UP000822688"/>
    </source>
</evidence>
<dbReference type="SUPFAM" id="SSF56112">
    <property type="entry name" value="Protein kinase-like (PK-like)"/>
    <property type="match status" value="1"/>
</dbReference>
<comment type="similarity">
    <text evidence="7">Belongs to the protein kinase superfamily. CMGC Ser/Thr protein kinase family.</text>
</comment>
<sequence>MSERARSSVHGNGSNGKEKGNGERSKETMRDSKVEGSESKGRGHRDGESDGRRRRSRSRESMRDSKRRRRSRSRESARDSKTEGSFDRRARSRSRESVRDRDVEERRRERVSDDAHSRGRWNDVDGGRHEEIRDDKSKKGSRERHERRDRSRSRESVRERRAGSRESLREREKDRERRAGSRESLRERERRAGSRESGRERERRAGSRESLRDRDRRAGSRESLRERERRAGSRPPRGYGDDYSDRSARHGKNHYDALDGRNNNLHNASRDRAYGVDRHVDRDWDRSREGGYGNHHDRDRSDRGYQSRYSREEANHIKEEKETEEEDQEEYQERIESQLAAQEEDDVERIKEESRRRRQAILEKYKQQQKEEQQPEQQLEAPVEVVPTDNTVGNISEVKAEDNSPAPVNDSKELQAVEQTLNGMEVDLEKKNLVNGKSQNETVSGAGGLGQGSPKSEVEIGGDMFSDDIFGESPAGGRRIGKGDGITINTSGLNDNWDDPEGRYCFRIGEILDGRYDVLAAHGSGVFSTVVRAHDLKAGKNEPDEVAIKIIRNNDTMYKIGQIELVILNKLAGADPDNRRHCVRLLSSFEYRNHLCLVFESLHMNLREILKKYGRNVGINLTAVRAYAKQLFIALKHLRNCGVLHCDIKPDNMLVNDAMNVLKLCDFGSAMFAGENDLTPYLVSRFYRAPEIILGLPYDHALDVWSVGCCLYELYSGKMLFPGATNNDMLRLHMELKGSFPKKMLKKAQFKEQHFDQDLNFCAIEEDPVTKKMVKRIIRNDHFIKPKDMGSLISTSGTADEDPKLVAHFRDLLEKIFILDPDKRMTVSEALNHPFISGR</sequence>
<accession>A0A8T0GG18</accession>
<feature type="domain" description="Protein kinase" evidence="9">
    <location>
        <begin position="516"/>
        <end position="836"/>
    </location>
</feature>
<dbReference type="GO" id="GO:0005524">
    <property type="term" value="F:ATP binding"/>
    <property type="evidence" value="ECO:0007669"/>
    <property type="project" value="UniProtKB-KW"/>
</dbReference>
<dbReference type="PROSITE" id="PS50011">
    <property type="entry name" value="PROTEIN_KINASE_DOM"/>
    <property type="match status" value="1"/>
</dbReference>
<evidence type="ECO:0000256" key="5">
    <source>
        <dbReference type="ARBA" id="ARBA00022777"/>
    </source>
</evidence>
<evidence type="ECO:0000259" key="9">
    <source>
        <dbReference type="PROSITE" id="PS50011"/>
    </source>
</evidence>
<feature type="compositionally biased region" description="Basic and acidic residues" evidence="8">
    <location>
        <begin position="239"/>
        <end position="259"/>
    </location>
</feature>
<dbReference type="PANTHER" id="PTHR24058">
    <property type="entry name" value="DUAL SPECIFICITY PROTEIN KINASE"/>
    <property type="match status" value="1"/>
</dbReference>
<feature type="compositionally biased region" description="Basic and acidic residues" evidence="8">
    <location>
        <begin position="73"/>
        <end position="231"/>
    </location>
</feature>
<dbReference type="GO" id="GO:0045292">
    <property type="term" value="P:mRNA cis splicing, via spliceosome"/>
    <property type="evidence" value="ECO:0007669"/>
    <property type="project" value="InterPro"/>
</dbReference>
<dbReference type="InterPro" id="IPR000719">
    <property type="entry name" value="Prot_kinase_dom"/>
</dbReference>
<dbReference type="Gene3D" id="3.30.200.20">
    <property type="entry name" value="Phosphorylase Kinase, domain 1"/>
    <property type="match status" value="1"/>
</dbReference>
<dbReference type="EC" id="2.7.11.1" evidence="1"/>
<gene>
    <name evidence="10" type="ORF">KC19_10G023100</name>
</gene>
<dbReference type="PROSITE" id="PS00108">
    <property type="entry name" value="PROTEIN_KINASE_ST"/>
    <property type="match status" value="1"/>
</dbReference>
<keyword evidence="2" id="KW-0723">Serine/threonine-protein kinase</keyword>
<dbReference type="InterPro" id="IPR011009">
    <property type="entry name" value="Kinase-like_dom_sf"/>
</dbReference>
<dbReference type="CDD" id="cd14135">
    <property type="entry name" value="STKc_PRP4"/>
    <property type="match status" value="1"/>
</dbReference>
<dbReference type="SMART" id="SM00220">
    <property type="entry name" value="S_TKc"/>
    <property type="match status" value="1"/>
</dbReference>
<dbReference type="FunFam" id="1.10.510.10:FF:000078">
    <property type="entry name" value="Serine/threonine-protein kinase PRP4 homolog"/>
    <property type="match status" value="1"/>
</dbReference>
<keyword evidence="5" id="KW-0418">Kinase</keyword>
<feature type="compositionally biased region" description="Basic and acidic residues" evidence="8">
    <location>
        <begin position="16"/>
        <end position="51"/>
    </location>
</feature>
<evidence type="ECO:0000256" key="7">
    <source>
        <dbReference type="ARBA" id="ARBA00023596"/>
    </source>
</evidence>
<dbReference type="InterPro" id="IPR044092">
    <property type="entry name" value="STKc_PRP4"/>
</dbReference>
<organism evidence="10 11">
    <name type="scientific">Ceratodon purpureus</name>
    <name type="common">Fire moss</name>
    <name type="synonym">Dicranum purpureum</name>
    <dbReference type="NCBI Taxonomy" id="3225"/>
    <lineage>
        <taxon>Eukaryota</taxon>
        <taxon>Viridiplantae</taxon>
        <taxon>Streptophyta</taxon>
        <taxon>Embryophyta</taxon>
        <taxon>Bryophyta</taxon>
        <taxon>Bryophytina</taxon>
        <taxon>Bryopsida</taxon>
        <taxon>Dicranidae</taxon>
        <taxon>Pseudoditrichales</taxon>
        <taxon>Ditrichaceae</taxon>
        <taxon>Ceratodon</taxon>
    </lineage>
</organism>
<keyword evidence="11" id="KW-1185">Reference proteome</keyword>
<evidence type="ECO:0000256" key="3">
    <source>
        <dbReference type="ARBA" id="ARBA00022679"/>
    </source>
</evidence>
<reference evidence="10" key="1">
    <citation type="submission" date="2020-06" db="EMBL/GenBank/DDBJ databases">
        <title>WGS assembly of Ceratodon purpureus strain R40.</title>
        <authorList>
            <person name="Carey S.B."/>
            <person name="Jenkins J."/>
            <person name="Shu S."/>
            <person name="Lovell J.T."/>
            <person name="Sreedasyam A."/>
            <person name="Maumus F."/>
            <person name="Tiley G.P."/>
            <person name="Fernandez-Pozo N."/>
            <person name="Barry K."/>
            <person name="Chen C."/>
            <person name="Wang M."/>
            <person name="Lipzen A."/>
            <person name="Daum C."/>
            <person name="Saski C.A."/>
            <person name="Payton A.C."/>
            <person name="Mcbreen J.C."/>
            <person name="Conrad R.E."/>
            <person name="Kollar L.M."/>
            <person name="Olsson S."/>
            <person name="Huttunen S."/>
            <person name="Landis J.B."/>
            <person name="Wickett N.J."/>
            <person name="Johnson M.G."/>
            <person name="Rensing S.A."/>
            <person name="Grimwood J."/>
            <person name="Schmutz J."/>
            <person name="Mcdaniel S.F."/>
        </authorList>
    </citation>
    <scope>NUCLEOTIDE SEQUENCE</scope>
    <source>
        <strain evidence="10">R40</strain>
    </source>
</reference>
<feature type="region of interest" description="Disordered" evidence="8">
    <location>
        <begin position="365"/>
        <end position="387"/>
    </location>
</feature>
<proteinExistence type="inferred from homology"/>
<keyword evidence="6" id="KW-0067">ATP-binding</keyword>
<keyword evidence="4" id="KW-0547">Nucleotide-binding</keyword>
<dbReference type="AlphaFoldDB" id="A0A8T0GG18"/>
<evidence type="ECO:0000256" key="2">
    <source>
        <dbReference type="ARBA" id="ARBA00022527"/>
    </source>
</evidence>
<protein>
    <recommendedName>
        <fullName evidence="1">non-specific serine/threonine protein kinase</fullName>
        <ecNumber evidence="1">2.7.11.1</ecNumber>
    </recommendedName>
</protein>
<dbReference type="InterPro" id="IPR050494">
    <property type="entry name" value="Ser_Thr_dual-spec_kinase"/>
</dbReference>
<keyword evidence="3" id="KW-0808">Transferase</keyword>